<dbReference type="InterPro" id="IPR012851">
    <property type="entry name" value="Spore_coat_CotF-like"/>
</dbReference>
<reference evidence="4 5" key="1">
    <citation type="submission" date="2024-09" db="EMBL/GenBank/DDBJ databases">
        <authorList>
            <person name="Sun Q."/>
            <person name="Mori K."/>
        </authorList>
    </citation>
    <scope>NUCLEOTIDE SEQUENCE [LARGE SCALE GENOMIC DNA]</scope>
    <source>
        <strain evidence="4 5">CCM 7759</strain>
    </source>
</reference>
<dbReference type="InterPro" id="IPR012347">
    <property type="entry name" value="Ferritin-like"/>
</dbReference>
<keyword evidence="4" id="KW-0167">Capsid protein</keyword>
<comment type="caution">
    <text evidence="4">The sequence shown here is derived from an EMBL/GenBank/DDBJ whole genome shotgun (WGS) entry which is preliminary data.</text>
</comment>
<name>A0ABV6DIA2_9BACL</name>
<keyword evidence="5" id="KW-1185">Reference proteome</keyword>
<dbReference type="Pfam" id="PF07875">
    <property type="entry name" value="Coat_F"/>
    <property type="match status" value="1"/>
</dbReference>
<evidence type="ECO:0000313" key="5">
    <source>
        <dbReference type="Proteomes" id="UP001589776"/>
    </source>
</evidence>
<dbReference type="EMBL" id="JBHLWN010000029">
    <property type="protein sequence ID" value="MFC0212383.1"/>
    <property type="molecule type" value="Genomic_DNA"/>
</dbReference>
<keyword evidence="4" id="KW-0946">Virion</keyword>
<sequence>MPFGAHETMEIHEILNEKINAINHFSLYAQAAQSPEVRDLVRRHLHACMEHYDQIVGYTHDYSAAQGMGNPLGQFPQVQPEQIVYGLDNPARVAPLVQNGLSDQQILMAVLNCHKNSAKNAMHASLEIADPNLRQMMINSSVAANNFAYEAFLLMNRAGQYQVPTMHDHTAKTYLHTYMPSQQQ</sequence>
<comment type="similarity">
    <text evidence="3">Belongs to the CotF family.</text>
</comment>
<dbReference type="PANTHER" id="PTHR39183:SF1">
    <property type="entry name" value="SPORE COAT PROTEIN F-LIKE PROTEIN YHCQ"/>
    <property type="match status" value="1"/>
</dbReference>
<keyword evidence="1" id="KW-0749">Sporulation</keyword>
<evidence type="ECO:0000256" key="1">
    <source>
        <dbReference type="ARBA" id="ARBA00022969"/>
    </source>
</evidence>
<protein>
    <submittedName>
        <fullName evidence="4">Spore coat protein</fullName>
    </submittedName>
</protein>
<accession>A0ABV6DIA2</accession>
<proteinExistence type="inferred from homology"/>
<evidence type="ECO:0000256" key="2">
    <source>
        <dbReference type="ARBA" id="ARBA00024325"/>
    </source>
</evidence>
<dbReference type="Gene3D" id="1.20.1260.10">
    <property type="match status" value="1"/>
</dbReference>
<gene>
    <name evidence="4" type="ORF">ACFFK0_07900</name>
</gene>
<dbReference type="RefSeq" id="WP_377469536.1">
    <property type="nucleotide sequence ID" value="NZ_JBHLWN010000029.1"/>
</dbReference>
<evidence type="ECO:0000313" key="4">
    <source>
        <dbReference type="EMBL" id="MFC0212383.1"/>
    </source>
</evidence>
<dbReference type="PANTHER" id="PTHR39183">
    <property type="entry name" value="SPORE COAT PROTEIN F-LIKE PROTEIN YHCQ"/>
    <property type="match status" value="1"/>
</dbReference>
<comment type="subcellular location">
    <subcellularLocation>
        <location evidence="2">Spore coat</location>
    </subcellularLocation>
</comment>
<evidence type="ECO:0000256" key="3">
    <source>
        <dbReference type="ARBA" id="ARBA00024344"/>
    </source>
</evidence>
<dbReference type="Proteomes" id="UP001589776">
    <property type="component" value="Unassembled WGS sequence"/>
</dbReference>
<organism evidence="4 5">
    <name type="scientific">Paenibacillus chartarius</name>
    <dbReference type="NCBI Taxonomy" id="747481"/>
    <lineage>
        <taxon>Bacteria</taxon>
        <taxon>Bacillati</taxon>
        <taxon>Bacillota</taxon>
        <taxon>Bacilli</taxon>
        <taxon>Bacillales</taxon>
        <taxon>Paenibacillaceae</taxon>
        <taxon>Paenibacillus</taxon>
    </lineage>
</organism>